<protein>
    <submittedName>
        <fullName evidence="2">Uncharacterized protein</fullName>
    </submittedName>
</protein>
<proteinExistence type="predicted"/>
<organism evidence="2">
    <name type="scientific">Tetraselmis sp. GSL018</name>
    <dbReference type="NCBI Taxonomy" id="582737"/>
    <lineage>
        <taxon>Eukaryota</taxon>
        <taxon>Viridiplantae</taxon>
        <taxon>Chlorophyta</taxon>
        <taxon>core chlorophytes</taxon>
        <taxon>Chlorodendrophyceae</taxon>
        <taxon>Chlorodendrales</taxon>
        <taxon>Chlorodendraceae</taxon>
        <taxon>Tetraselmis</taxon>
    </lineage>
</organism>
<dbReference type="EMBL" id="GBEZ01009949">
    <property type="protein sequence ID" value="JAC75677.1"/>
    <property type="molecule type" value="Transcribed_RNA"/>
</dbReference>
<evidence type="ECO:0000256" key="1">
    <source>
        <dbReference type="SAM" id="MobiDB-lite"/>
    </source>
</evidence>
<dbReference type="AlphaFoldDB" id="A0A061RS40"/>
<feature type="non-terminal residue" evidence="2">
    <location>
        <position position="80"/>
    </location>
</feature>
<name>A0A061RS40_9CHLO</name>
<reference evidence="2" key="1">
    <citation type="submission" date="2014-05" db="EMBL/GenBank/DDBJ databases">
        <title>The transcriptome of the halophilic microalga Tetraselmis sp. GSL018 isolated from the Great Salt Lake, Utah.</title>
        <authorList>
            <person name="Jinkerson R.E."/>
            <person name="D'Adamo S."/>
            <person name="Posewitz M.C."/>
        </authorList>
    </citation>
    <scope>NUCLEOTIDE SEQUENCE</scope>
    <source>
        <strain evidence="2">GSL018</strain>
    </source>
</reference>
<sequence length="80" mass="8732">RYAASPACLGRRCQFPFLYFLPSSTAFIHWGVLGANKTRKCSVQRRNPPSRRRSTAPAMADGGSSMLGPGWPLLGRPCHG</sequence>
<feature type="compositionally biased region" description="Basic residues" evidence="1">
    <location>
        <begin position="41"/>
        <end position="54"/>
    </location>
</feature>
<feature type="region of interest" description="Disordered" evidence="1">
    <location>
        <begin position="41"/>
        <end position="80"/>
    </location>
</feature>
<gene>
    <name evidence="2" type="ORF">TSPGSL018_22370</name>
</gene>
<feature type="non-terminal residue" evidence="2">
    <location>
        <position position="1"/>
    </location>
</feature>
<evidence type="ECO:0000313" key="2">
    <source>
        <dbReference type="EMBL" id="JAC75677.1"/>
    </source>
</evidence>
<accession>A0A061RS40</accession>